<feature type="transmembrane region" description="Helical" evidence="1">
    <location>
        <begin position="39"/>
        <end position="64"/>
    </location>
</feature>
<reference evidence="2" key="1">
    <citation type="submission" date="2022-07" db="EMBL/GenBank/DDBJ databases">
        <title>Taxonomic analysis of Microcella humidisoli nov. sp., isolated from riverside soil.</title>
        <authorList>
            <person name="Molina K.M."/>
            <person name="Kim S.B."/>
        </authorList>
    </citation>
    <scope>NUCLEOTIDE SEQUENCE</scope>
    <source>
        <strain evidence="2">MMS21-STM10</strain>
    </source>
</reference>
<dbReference type="RefSeq" id="WP_255159408.1">
    <property type="nucleotide sequence ID" value="NZ_CP101497.1"/>
</dbReference>
<accession>A0ABY5FVD4</accession>
<proteinExistence type="predicted"/>
<sequence length="271" mass="28603">MMPSASPRTPSRSAVLRAELVAQVAESVPRPRTLTTGRVAVTAVLAFALAGAATGGAVAATGMLTPTSSVELSLEELRVISFPGAELLGTPLLVTGSGETVVRLDDRPEDATGLALRVQCLDPGRYDIAIDDLPDGWIECDAGDDGVFSPGGFSQLTDLTVEDPQSVTVRGQGGDRYVIWVSWAVTPAAIEPSEAQAAALADGVVTREEYVAGLDRYIACMEASGWSVGVVDREAEVIEYSIEAISGDDDARCYAAEFYELDMGWQVSREE</sequence>
<keyword evidence="1" id="KW-1133">Transmembrane helix</keyword>
<keyword evidence="1" id="KW-0472">Membrane</keyword>
<evidence type="ECO:0000256" key="1">
    <source>
        <dbReference type="SAM" id="Phobius"/>
    </source>
</evidence>
<organism evidence="2 3">
    <name type="scientific">Microcella humidisoli</name>
    <dbReference type="NCBI Taxonomy" id="2963406"/>
    <lineage>
        <taxon>Bacteria</taxon>
        <taxon>Bacillati</taxon>
        <taxon>Actinomycetota</taxon>
        <taxon>Actinomycetes</taxon>
        <taxon>Micrococcales</taxon>
        <taxon>Microbacteriaceae</taxon>
        <taxon>Microcella</taxon>
    </lineage>
</organism>
<gene>
    <name evidence="2" type="ORF">NNL39_11465</name>
</gene>
<evidence type="ECO:0000313" key="2">
    <source>
        <dbReference type="EMBL" id="UTT62265.1"/>
    </source>
</evidence>
<keyword evidence="1" id="KW-0812">Transmembrane</keyword>
<protein>
    <submittedName>
        <fullName evidence="2">Uncharacterized protein</fullName>
    </submittedName>
</protein>
<keyword evidence="3" id="KW-1185">Reference proteome</keyword>
<evidence type="ECO:0000313" key="3">
    <source>
        <dbReference type="Proteomes" id="UP001060039"/>
    </source>
</evidence>
<dbReference type="EMBL" id="CP101497">
    <property type="protein sequence ID" value="UTT62265.1"/>
    <property type="molecule type" value="Genomic_DNA"/>
</dbReference>
<name>A0ABY5FVD4_9MICO</name>
<dbReference type="Proteomes" id="UP001060039">
    <property type="component" value="Chromosome"/>
</dbReference>